<keyword evidence="8" id="KW-1185">Reference proteome</keyword>
<reference evidence="6 9" key="2">
    <citation type="submission" date="2018-05" db="EMBL/GenBank/DDBJ databases">
        <title>Genomic Encyclopedia of Type Strains, Phase IV (KMG-IV): sequencing the most valuable type-strain genomes for metagenomic binning, comparative biology and taxonomic classification.</title>
        <authorList>
            <person name="Goeker M."/>
        </authorList>
    </citation>
    <scope>NUCLEOTIDE SEQUENCE [LARGE SCALE GENOMIC DNA]</scope>
    <source>
        <strain evidence="6 9">DSM 28816</strain>
    </source>
</reference>
<dbReference type="Proteomes" id="UP000247523">
    <property type="component" value="Unassembled WGS sequence"/>
</dbReference>
<dbReference type="AlphaFoldDB" id="A0A255IQG5"/>
<dbReference type="Gene3D" id="2.40.50.1020">
    <property type="entry name" value="LytTr DNA-binding domain"/>
    <property type="match status" value="1"/>
</dbReference>
<sequence length="247" mass="29389">MFTIAICDNNKKDSLKIETIVKNYMDTKLIPFRMNTFKSGEELLDFHDKFDLVFLDIAMDGMNGIQAGKKLREINRNVKIVYTTSYHQYCIQALNNVHAFAYLEKPISKVKAQLQLDEVLRCIQQENEKVEIVKFEIVEITGEGRLESKIKNFYVNDIYYFEYINRKIKIKLEYEEYFFIDRMKELAEKMQDHNFEICHQCFLINLSHIKKIKGYEVFLDNNEKLPVSQKKSADFRKKLNKFIQSSI</sequence>
<evidence type="ECO:0000313" key="6">
    <source>
        <dbReference type="EMBL" id="PXV89417.1"/>
    </source>
</evidence>
<keyword evidence="7" id="KW-0238">DNA-binding</keyword>
<evidence type="ECO:0000256" key="1">
    <source>
        <dbReference type="ARBA" id="ARBA00018672"/>
    </source>
</evidence>
<evidence type="ECO:0000259" key="4">
    <source>
        <dbReference type="PROSITE" id="PS50110"/>
    </source>
</evidence>
<keyword evidence="3" id="KW-0597">Phosphoprotein</keyword>
<dbReference type="SMART" id="SM00850">
    <property type="entry name" value="LytTR"/>
    <property type="match status" value="1"/>
</dbReference>
<comment type="function">
    <text evidence="2">May play the central regulatory role in sporulation. It may be an element of the effector pathway responsible for the activation of sporulation genes in response to nutritional stress. Spo0A may act in concert with spo0H (a sigma factor) to control the expression of some genes that are critical to the sporulation process.</text>
</comment>
<reference evidence="7" key="3">
    <citation type="submission" date="2018-07" db="EMBL/GenBank/DDBJ databases">
        <authorList>
            <person name="Quirk P.G."/>
            <person name="Krulwich T.A."/>
        </authorList>
    </citation>
    <scope>NUCLEOTIDE SEQUENCE</scope>
    <source>
        <strain evidence="7">CCRI-19302</strain>
    </source>
</reference>
<dbReference type="SMART" id="SM00448">
    <property type="entry name" value="REC"/>
    <property type="match status" value="1"/>
</dbReference>
<dbReference type="GO" id="GO:0003677">
    <property type="term" value="F:DNA binding"/>
    <property type="evidence" value="ECO:0007669"/>
    <property type="project" value="UniProtKB-KW"/>
</dbReference>
<comment type="caution">
    <text evidence="6">The sequence shown here is derived from an EMBL/GenBank/DDBJ whole genome shotgun (WGS) entry which is preliminary data.</text>
</comment>
<dbReference type="EMBL" id="NOKA02000004">
    <property type="protein sequence ID" value="RDY32394.1"/>
    <property type="molecule type" value="Genomic_DNA"/>
</dbReference>
<organism evidence="6 9">
    <name type="scientific">Lachnotalea glycerini</name>
    <dbReference type="NCBI Taxonomy" id="1763509"/>
    <lineage>
        <taxon>Bacteria</taxon>
        <taxon>Bacillati</taxon>
        <taxon>Bacillota</taxon>
        <taxon>Clostridia</taxon>
        <taxon>Lachnospirales</taxon>
        <taxon>Lachnospiraceae</taxon>
        <taxon>Lachnotalea</taxon>
    </lineage>
</organism>
<dbReference type="Pfam" id="PF04397">
    <property type="entry name" value="LytTR"/>
    <property type="match status" value="1"/>
</dbReference>
<evidence type="ECO:0000313" key="9">
    <source>
        <dbReference type="Proteomes" id="UP000247523"/>
    </source>
</evidence>
<dbReference type="GO" id="GO:0000156">
    <property type="term" value="F:phosphorelay response regulator activity"/>
    <property type="evidence" value="ECO:0007669"/>
    <property type="project" value="InterPro"/>
</dbReference>
<dbReference type="OrthoDB" id="9774865at2"/>
<dbReference type="PROSITE" id="PS50110">
    <property type="entry name" value="RESPONSE_REGULATORY"/>
    <property type="match status" value="1"/>
</dbReference>
<dbReference type="PROSITE" id="PS50930">
    <property type="entry name" value="HTH_LYTTR"/>
    <property type="match status" value="1"/>
</dbReference>
<evidence type="ECO:0000256" key="3">
    <source>
        <dbReference type="PROSITE-ProRule" id="PRU00169"/>
    </source>
</evidence>
<evidence type="ECO:0000313" key="7">
    <source>
        <dbReference type="EMBL" id="RDY32394.1"/>
    </source>
</evidence>
<feature type="modified residue" description="4-aspartylphosphate" evidence="3">
    <location>
        <position position="56"/>
    </location>
</feature>
<evidence type="ECO:0000313" key="8">
    <source>
        <dbReference type="Proteomes" id="UP000216411"/>
    </source>
</evidence>
<accession>A0A255IQG5</accession>
<dbReference type="InterPro" id="IPR001789">
    <property type="entry name" value="Sig_transdc_resp-reg_receiver"/>
</dbReference>
<dbReference type="PANTHER" id="PTHR37299:SF1">
    <property type="entry name" value="STAGE 0 SPORULATION PROTEIN A HOMOLOG"/>
    <property type="match status" value="1"/>
</dbReference>
<dbReference type="Gene3D" id="3.40.50.2300">
    <property type="match status" value="1"/>
</dbReference>
<dbReference type="SUPFAM" id="SSF52172">
    <property type="entry name" value="CheY-like"/>
    <property type="match status" value="1"/>
</dbReference>
<dbReference type="PANTHER" id="PTHR37299">
    <property type="entry name" value="TRANSCRIPTIONAL REGULATOR-RELATED"/>
    <property type="match status" value="1"/>
</dbReference>
<dbReference type="InterPro" id="IPR011006">
    <property type="entry name" value="CheY-like_superfamily"/>
</dbReference>
<feature type="domain" description="HTH LytTR-type" evidence="5">
    <location>
        <begin position="156"/>
        <end position="241"/>
    </location>
</feature>
<dbReference type="EMBL" id="QICS01000006">
    <property type="protein sequence ID" value="PXV89417.1"/>
    <property type="molecule type" value="Genomic_DNA"/>
</dbReference>
<name>A0A255IQG5_9FIRM</name>
<dbReference type="InterPro" id="IPR046947">
    <property type="entry name" value="LytR-like"/>
</dbReference>
<dbReference type="RefSeq" id="WP_094376582.1">
    <property type="nucleotide sequence ID" value="NZ_NOKA02000004.1"/>
</dbReference>
<dbReference type="InterPro" id="IPR007492">
    <property type="entry name" value="LytTR_DNA-bd_dom"/>
</dbReference>
<dbReference type="Pfam" id="PF00072">
    <property type="entry name" value="Response_reg"/>
    <property type="match status" value="1"/>
</dbReference>
<evidence type="ECO:0000259" key="5">
    <source>
        <dbReference type="PROSITE" id="PS50930"/>
    </source>
</evidence>
<evidence type="ECO:0000256" key="2">
    <source>
        <dbReference type="ARBA" id="ARBA00024867"/>
    </source>
</evidence>
<gene>
    <name evidence="6" type="ORF">C8E03_10666</name>
    <name evidence="7" type="ORF">CG710_005285</name>
</gene>
<feature type="domain" description="Response regulatory" evidence="4">
    <location>
        <begin position="3"/>
        <end position="120"/>
    </location>
</feature>
<protein>
    <recommendedName>
        <fullName evidence="1">Stage 0 sporulation protein A homolog</fullName>
    </recommendedName>
</protein>
<proteinExistence type="predicted"/>
<reference evidence="7 8" key="1">
    <citation type="journal article" date="2017" name="Genome Announc.">
        <title>Draft Genome Sequence of a Sporulating and Motile Strain of Lachnotalea glycerini Isolated from Water in Quebec City, Canada.</title>
        <authorList>
            <person name="Maheux A.F."/>
            <person name="Boudreau D.K."/>
            <person name="Berube E."/>
            <person name="Boissinot M."/>
            <person name="Raymond F."/>
            <person name="Brodeur S."/>
            <person name="Corbeil J."/>
            <person name="Isabel S."/>
            <person name="Omar R.F."/>
            <person name="Bergeron M.G."/>
        </authorList>
    </citation>
    <scope>NUCLEOTIDE SEQUENCE [LARGE SCALE GENOMIC DNA]</scope>
    <source>
        <strain evidence="7 8">CCRI-19302</strain>
    </source>
</reference>
<dbReference type="Proteomes" id="UP000216411">
    <property type="component" value="Unassembled WGS sequence"/>
</dbReference>